<evidence type="ECO:0008006" key="2">
    <source>
        <dbReference type="Google" id="ProtNLM"/>
    </source>
</evidence>
<gene>
    <name evidence="1" type="ORF">SDC9_165453</name>
</gene>
<proteinExistence type="predicted"/>
<name>A0A645FUG1_9ZZZZ</name>
<protein>
    <recommendedName>
        <fullName evidence="2">DUF218 domain-containing protein</fullName>
    </recommendedName>
</protein>
<organism evidence="1">
    <name type="scientific">bioreactor metagenome</name>
    <dbReference type="NCBI Taxonomy" id="1076179"/>
    <lineage>
        <taxon>unclassified sequences</taxon>
        <taxon>metagenomes</taxon>
        <taxon>ecological metagenomes</taxon>
    </lineage>
</organism>
<comment type="caution">
    <text evidence="1">The sequence shown here is derived from an EMBL/GenBank/DDBJ whole genome shotgun (WGS) entry which is preliminary data.</text>
</comment>
<sequence length="56" mass="6584">MVVTNKFHLPRALYIAEKLYFTPYGIAADPKENFDLSFFVDREIAASYKAWFNLHI</sequence>
<dbReference type="EMBL" id="VSSQ01065349">
    <property type="protein sequence ID" value="MPN18095.1"/>
    <property type="molecule type" value="Genomic_DNA"/>
</dbReference>
<dbReference type="AlphaFoldDB" id="A0A645FUG1"/>
<accession>A0A645FUG1</accession>
<evidence type="ECO:0000313" key="1">
    <source>
        <dbReference type="EMBL" id="MPN18095.1"/>
    </source>
</evidence>
<reference evidence="1" key="1">
    <citation type="submission" date="2019-08" db="EMBL/GenBank/DDBJ databases">
        <authorList>
            <person name="Kucharzyk K."/>
            <person name="Murdoch R.W."/>
            <person name="Higgins S."/>
            <person name="Loffler F."/>
        </authorList>
    </citation>
    <scope>NUCLEOTIDE SEQUENCE</scope>
</reference>